<dbReference type="PRINTS" id="PR00111">
    <property type="entry name" value="ABHYDROLASE"/>
</dbReference>
<dbReference type="KEGG" id="gcr:GcLGCM259_1474"/>
<evidence type="ECO:0000259" key="1">
    <source>
        <dbReference type="Pfam" id="PF12697"/>
    </source>
</evidence>
<name>A0A5B7WV87_9MICC</name>
<dbReference type="Gene3D" id="3.40.50.1820">
    <property type="entry name" value="alpha/beta hydrolase"/>
    <property type="match status" value="1"/>
</dbReference>
<sequence length="288" mass="32001">MRLRDELISTHHHRHSTMKVFTYPSSTDTPAGVILAVHGFRGDHHGLARITELLPEYTFIVPDLPGFGASSPMDTEHDVEGYARVLDGLASELQLGGHVILLGHSFGSLVAAKLATLRDFSSLILLNPISEPPLESSQRLIAAGAGLFYEACAKLPAGVGERILRSGLITDAMSWFMTKSRDPQLRRYVRNQHRAYFSGFHNRQTLSQAYRASISHTVQQWAPRIAEPVLMVGGEDDEMGSPDTQEQLRASFPQAVLVMLENVGHLIHYEKPEETAWAIREFLAGRLR</sequence>
<dbReference type="Pfam" id="PF12697">
    <property type="entry name" value="Abhydrolase_6"/>
    <property type="match status" value="1"/>
</dbReference>
<dbReference type="InterPro" id="IPR029058">
    <property type="entry name" value="AB_hydrolase_fold"/>
</dbReference>
<dbReference type="SUPFAM" id="SSF53474">
    <property type="entry name" value="alpha/beta-Hydrolases"/>
    <property type="match status" value="1"/>
</dbReference>
<dbReference type="AlphaFoldDB" id="A0A5B7WV87"/>
<dbReference type="EMBL" id="CP034412">
    <property type="protein sequence ID" value="QCY47205.1"/>
    <property type="molecule type" value="Genomic_DNA"/>
</dbReference>
<dbReference type="Proteomes" id="UP000307000">
    <property type="component" value="Chromosome"/>
</dbReference>
<reference evidence="2 3" key="1">
    <citation type="submission" date="2018-12" db="EMBL/GenBank/DDBJ databases">
        <title>Complete Genome Sequence of Glutamicibacter creatinolyticus strain LGCM259,isolated from an abscess of a 12-year-old mare in Italy.</title>
        <authorList>
            <person name="Santos R.G."/>
            <person name="Silva A.L."/>
            <person name="Seyffert N."/>
            <person name="Castro T.L.P."/>
            <person name="Attili A.R."/>
            <person name="Rifici C."/>
            <person name="Mazzullo G."/>
            <person name="Brenig B."/>
            <person name="Venanzi F."/>
            <person name="Azevedo V."/>
        </authorList>
    </citation>
    <scope>NUCLEOTIDE SEQUENCE [LARGE SCALE GENOMIC DNA]</scope>
    <source>
        <strain evidence="2 3">LGCM 259</strain>
    </source>
</reference>
<dbReference type="InterPro" id="IPR000073">
    <property type="entry name" value="AB_hydrolase_1"/>
</dbReference>
<keyword evidence="3" id="KW-1185">Reference proteome</keyword>
<dbReference type="InterPro" id="IPR050266">
    <property type="entry name" value="AB_hydrolase_sf"/>
</dbReference>
<organism evidence="2 3">
    <name type="scientific">Glutamicibacter creatinolyticus</name>
    <dbReference type="NCBI Taxonomy" id="162496"/>
    <lineage>
        <taxon>Bacteria</taxon>
        <taxon>Bacillati</taxon>
        <taxon>Actinomycetota</taxon>
        <taxon>Actinomycetes</taxon>
        <taxon>Micrococcales</taxon>
        <taxon>Micrococcaceae</taxon>
        <taxon>Glutamicibacter</taxon>
    </lineage>
</organism>
<accession>A0A5B7WV87</accession>
<keyword evidence="2" id="KW-0378">Hydrolase</keyword>
<feature type="domain" description="AB hydrolase-1" evidence="1">
    <location>
        <begin position="34"/>
        <end position="276"/>
    </location>
</feature>
<dbReference type="PANTHER" id="PTHR43798">
    <property type="entry name" value="MONOACYLGLYCEROL LIPASE"/>
    <property type="match status" value="1"/>
</dbReference>
<evidence type="ECO:0000313" key="2">
    <source>
        <dbReference type="EMBL" id="QCY47205.1"/>
    </source>
</evidence>
<dbReference type="GO" id="GO:0016787">
    <property type="term" value="F:hydrolase activity"/>
    <property type="evidence" value="ECO:0007669"/>
    <property type="project" value="UniProtKB-KW"/>
</dbReference>
<gene>
    <name evidence="2" type="ORF">GcLGCM259_1474</name>
</gene>
<dbReference type="RefSeq" id="WP_138926240.1">
    <property type="nucleotide sequence ID" value="NZ_CP034412.1"/>
</dbReference>
<protein>
    <submittedName>
        <fullName evidence="2">Alpha/beta hydrolase</fullName>
    </submittedName>
</protein>
<dbReference type="PRINTS" id="PR00412">
    <property type="entry name" value="EPOXHYDRLASE"/>
</dbReference>
<evidence type="ECO:0000313" key="3">
    <source>
        <dbReference type="Proteomes" id="UP000307000"/>
    </source>
</evidence>
<dbReference type="InterPro" id="IPR000639">
    <property type="entry name" value="Epox_hydrolase-like"/>
</dbReference>
<proteinExistence type="predicted"/>